<accession>A0AA39WY19</accession>
<comment type="similarity">
    <text evidence="1">Belongs to the AB hydrolase superfamily. AB hydrolase 2 family.</text>
</comment>
<sequence length="256" mass="28573">MKHHHLKCKIINPQPGAGHTHTVIFLHGRGDTASAFAASIAITTDSQNCALPELFPSIRWVFPESERRPLARFPKEQMNQWFDTWDIQNLSEREELQLPGLRESVDSIRAIVESEAALVDGGHTRIILAGISQGGAVAAHTIINLDIPRLGGLMTFCSRFPYPERSIEETRKILGLEGVPTDGQAVLNTPVHWQHCIDDPLVKIEYGRQLRDTFLAFGAKVDSKEHEEGGHWIQTPEGTELAASWLKEHFFTEASS</sequence>
<keyword evidence="4" id="KW-1185">Reference proteome</keyword>
<dbReference type="InterPro" id="IPR050565">
    <property type="entry name" value="LYPA1-2/EST-like"/>
</dbReference>
<dbReference type="AlphaFoldDB" id="A0AA39WY19"/>
<comment type="caution">
    <text evidence="3">The sequence shown here is derived from an EMBL/GenBank/DDBJ whole genome shotgun (WGS) entry which is preliminary data.</text>
</comment>
<dbReference type="GO" id="GO:0008474">
    <property type="term" value="F:palmitoyl-(protein) hydrolase activity"/>
    <property type="evidence" value="ECO:0007669"/>
    <property type="project" value="TreeGrafter"/>
</dbReference>
<dbReference type="PANTHER" id="PTHR10655:SF63">
    <property type="entry name" value="PHOSPHOLIPASE_CARBOXYLESTERASE_THIOESTERASE DOMAIN-CONTAINING PROTEIN"/>
    <property type="match status" value="1"/>
</dbReference>
<proteinExistence type="inferred from homology"/>
<gene>
    <name evidence="3" type="ORF">B0T14DRAFT_536536</name>
</gene>
<dbReference type="Gene3D" id="3.40.50.1820">
    <property type="entry name" value="alpha/beta hydrolase"/>
    <property type="match status" value="1"/>
</dbReference>
<organism evidence="3 4">
    <name type="scientific">Immersiella caudata</name>
    <dbReference type="NCBI Taxonomy" id="314043"/>
    <lineage>
        <taxon>Eukaryota</taxon>
        <taxon>Fungi</taxon>
        <taxon>Dikarya</taxon>
        <taxon>Ascomycota</taxon>
        <taxon>Pezizomycotina</taxon>
        <taxon>Sordariomycetes</taxon>
        <taxon>Sordariomycetidae</taxon>
        <taxon>Sordariales</taxon>
        <taxon>Lasiosphaeriaceae</taxon>
        <taxon>Immersiella</taxon>
    </lineage>
</organism>
<keyword evidence="3" id="KW-0378">Hydrolase</keyword>
<dbReference type="Pfam" id="PF02230">
    <property type="entry name" value="Abhydrolase_2"/>
    <property type="match status" value="1"/>
</dbReference>
<dbReference type="InterPro" id="IPR003140">
    <property type="entry name" value="PLipase/COase/thioEstase"/>
</dbReference>
<dbReference type="GO" id="GO:0005737">
    <property type="term" value="C:cytoplasm"/>
    <property type="evidence" value="ECO:0007669"/>
    <property type="project" value="TreeGrafter"/>
</dbReference>
<dbReference type="SUPFAM" id="SSF53474">
    <property type="entry name" value="alpha/beta-Hydrolases"/>
    <property type="match status" value="1"/>
</dbReference>
<protein>
    <submittedName>
        <fullName evidence="3">Alpha/Beta hydrolase protein</fullName>
    </submittedName>
</protein>
<dbReference type="PANTHER" id="PTHR10655">
    <property type="entry name" value="LYSOPHOSPHOLIPASE-RELATED"/>
    <property type="match status" value="1"/>
</dbReference>
<evidence type="ECO:0000259" key="2">
    <source>
        <dbReference type="Pfam" id="PF02230"/>
    </source>
</evidence>
<evidence type="ECO:0000313" key="4">
    <source>
        <dbReference type="Proteomes" id="UP001175000"/>
    </source>
</evidence>
<feature type="domain" description="Phospholipase/carboxylesterase/thioesterase" evidence="2">
    <location>
        <begin position="15"/>
        <end position="235"/>
    </location>
</feature>
<dbReference type="EMBL" id="JAULSU010000003">
    <property type="protein sequence ID" value="KAK0623695.1"/>
    <property type="molecule type" value="Genomic_DNA"/>
</dbReference>
<reference evidence="3" key="1">
    <citation type="submission" date="2023-06" db="EMBL/GenBank/DDBJ databases">
        <title>Genome-scale phylogeny and comparative genomics of the fungal order Sordariales.</title>
        <authorList>
            <consortium name="Lawrence Berkeley National Laboratory"/>
            <person name="Hensen N."/>
            <person name="Bonometti L."/>
            <person name="Westerberg I."/>
            <person name="Brannstrom I.O."/>
            <person name="Guillou S."/>
            <person name="Cros-Aarteil S."/>
            <person name="Calhoun S."/>
            <person name="Haridas S."/>
            <person name="Kuo A."/>
            <person name="Mondo S."/>
            <person name="Pangilinan J."/>
            <person name="Riley R."/>
            <person name="Labutti K."/>
            <person name="Andreopoulos B."/>
            <person name="Lipzen A."/>
            <person name="Chen C."/>
            <person name="Yanf M."/>
            <person name="Daum C."/>
            <person name="Ng V."/>
            <person name="Clum A."/>
            <person name="Steindorff A."/>
            <person name="Ohm R."/>
            <person name="Martin F."/>
            <person name="Silar P."/>
            <person name="Natvig D."/>
            <person name="Lalanne C."/>
            <person name="Gautier V."/>
            <person name="Ament-Velasquez S.L."/>
            <person name="Kruys A."/>
            <person name="Hutchinson M.I."/>
            <person name="Powell A.J."/>
            <person name="Barry K."/>
            <person name="Miller A.N."/>
            <person name="Grigoriev I.V."/>
            <person name="Debuchy R."/>
            <person name="Gladieux P."/>
            <person name="Thoren M.H."/>
            <person name="Johannesson H."/>
        </authorList>
    </citation>
    <scope>NUCLEOTIDE SEQUENCE</scope>
    <source>
        <strain evidence="3">CBS 606.72</strain>
    </source>
</reference>
<dbReference type="GO" id="GO:0052689">
    <property type="term" value="F:carboxylic ester hydrolase activity"/>
    <property type="evidence" value="ECO:0007669"/>
    <property type="project" value="TreeGrafter"/>
</dbReference>
<name>A0AA39WY19_9PEZI</name>
<evidence type="ECO:0000256" key="1">
    <source>
        <dbReference type="ARBA" id="ARBA00006499"/>
    </source>
</evidence>
<evidence type="ECO:0000313" key="3">
    <source>
        <dbReference type="EMBL" id="KAK0623695.1"/>
    </source>
</evidence>
<dbReference type="InterPro" id="IPR029058">
    <property type="entry name" value="AB_hydrolase_fold"/>
</dbReference>
<dbReference type="Proteomes" id="UP001175000">
    <property type="component" value="Unassembled WGS sequence"/>
</dbReference>